<dbReference type="GO" id="GO:0005634">
    <property type="term" value="C:nucleus"/>
    <property type="evidence" value="ECO:0007669"/>
    <property type="project" value="TreeGrafter"/>
</dbReference>
<accession>A0A1S4FCB3</accession>
<dbReference type="EMBL" id="CH477371">
    <property type="protein sequence ID" value="EAT42440.1"/>
    <property type="molecule type" value="Genomic_DNA"/>
</dbReference>
<organism evidence="1 2">
    <name type="scientific">Aedes aegypti</name>
    <name type="common">Yellowfever mosquito</name>
    <name type="synonym">Culex aegypti</name>
    <dbReference type="NCBI Taxonomy" id="7159"/>
    <lineage>
        <taxon>Eukaryota</taxon>
        <taxon>Metazoa</taxon>
        <taxon>Ecdysozoa</taxon>
        <taxon>Arthropoda</taxon>
        <taxon>Hexapoda</taxon>
        <taxon>Insecta</taxon>
        <taxon>Pterygota</taxon>
        <taxon>Neoptera</taxon>
        <taxon>Endopterygota</taxon>
        <taxon>Diptera</taxon>
        <taxon>Nematocera</taxon>
        <taxon>Culicoidea</taxon>
        <taxon>Culicidae</taxon>
        <taxon>Culicinae</taxon>
        <taxon>Aedini</taxon>
        <taxon>Aedes</taxon>
        <taxon>Stegomyia</taxon>
    </lineage>
</organism>
<dbReference type="Pfam" id="PF01535">
    <property type="entry name" value="PPR"/>
    <property type="match status" value="1"/>
</dbReference>
<sequence>MNTLRSLVLARHYRLASIRTVAASVVRPLSVSPSIGSLSRRKSPVVQTSFCGSFSTQANHRFKKAAKVTANPLDELKAEALAYRRVHMERLNQILEKPDDIPVEGYDFLLGCCGSFLLEHPVDTRMKLFQNLWFMAHRDGGKQVSLDRWKILLRIYRENGVELEGGVKEFLKRVEVDKDPEFYELVLAVACERGDAHGMWEVMELLKERGMGLNARIAATLVRGHSKAGDMEAVRTLLDSMSAGNVESDGGVYGELIIGWLKNDQLEKAQKLITEKGSLLSENHVIEALKEALVKGQTGVVKSLAKLLPEAVVQDSSIDPLIRNLCSVLYREGRYESVRTLLGELPVPEFKLNENYDSYAVPLIFDLVKSNAPLEEIVLLVDFLVKTKRNERALHVACECAAKHSIDIYPELLRLLKQQEDLRPHYFWPLIVQNFTRSGEAGVMDALKLMQRYKTELDVETISVFVLPKLSISLKDVRTSLKQFEDRGVKMSVLMTPFVSHLLYQNRFQDAINVVKLYSSKVDTEALIYPLVLQTTVNKSAEHFQTMASVISHLKDKAQNPKHDLAGQLLMELISNRKTKHDVSTIKSLLREFSTHRIRISRMSANVLKNHFSKAQQIDAGLDKLINSLVEDKLTIPSKEMFDSIIVHPRDMTYDELECHLGELEEKKLNCRGVLRRLLQVCVRENRLDRALEIKRKCDEAKVELSSGMLASVFDLHIKRKNVDEAGKTLEQIKTMFPGFLLDEHKVIDFAALLAEKGFPSTAQNVLKQRASSGHIRPGNSNKNIWNLLTNTAQWAAQHDPKSSKNHTGEMLNFLVQLGYCTFDNALLGPVIREYLLKNQTTNAVAEYKRIATEKRRTPLQLEIFTTLVRLTNSNDPEITPDQAKALLAEVIQIGSKIHGATNTNNTLIVALAEAGTEAQLRRILINPETRVNHEYILTQCEFLVNSGKLDVVLRLAKCARGLANVREADFLGVIMKQYARDNNCEAAVALFNRLQAEEGELKISGDFARKLIDLLEVNNYEVPNAVRLYAK</sequence>
<dbReference type="GO" id="GO:0003730">
    <property type="term" value="F:mRNA 3'-UTR binding"/>
    <property type="evidence" value="ECO:0007669"/>
    <property type="project" value="TreeGrafter"/>
</dbReference>
<evidence type="ECO:0000313" key="2">
    <source>
        <dbReference type="Proteomes" id="UP000682892"/>
    </source>
</evidence>
<dbReference type="AlphaFoldDB" id="A0A1S4FCB3"/>
<reference evidence="1" key="3">
    <citation type="submission" date="2012-09" db="EMBL/GenBank/DDBJ databases">
        <authorList>
            <consortium name="VectorBase"/>
        </authorList>
    </citation>
    <scope>NUCLEOTIDE SEQUENCE</scope>
    <source>
        <strain evidence="1">Liverpool</strain>
    </source>
</reference>
<dbReference type="OrthoDB" id="767661at2759"/>
<name>A0A1S4FCB3_AEDAE</name>
<dbReference type="PANTHER" id="PTHR46669:SF2">
    <property type="entry name" value="EG:BACN32G11.3 PROTEIN"/>
    <property type="match status" value="1"/>
</dbReference>
<protein>
    <submittedName>
        <fullName evidence="1">AAEL006026-PA</fullName>
    </submittedName>
</protein>
<dbReference type="OMA" id="KNCEHLG"/>
<reference evidence="1" key="1">
    <citation type="submission" date="2005-10" db="EMBL/GenBank/DDBJ databases">
        <authorList>
            <person name="Loftus B.J."/>
            <person name="Nene V.M."/>
            <person name="Hannick L.I."/>
            <person name="Bidwell S."/>
            <person name="Haas B."/>
            <person name="Amedeo P."/>
            <person name="Orvis J."/>
            <person name="Wortman J.R."/>
            <person name="White O.R."/>
            <person name="Salzberg S."/>
            <person name="Shumway M."/>
            <person name="Koo H."/>
            <person name="Zhao Y."/>
            <person name="Holmes M."/>
            <person name="Miller J."/>
            <person name="Schatz M."/>
            <person name="Pop M."/>
            <person name="Pai G."/>
            <person name="Utterback T."/>
            <person name="Rogers Y.-H."/>
            <person name="Kravitz S."/>
            <person name="Fraser C.M."/>
        </authorList>
    </citation>
    <scope>NUCLEOTIDE SEQUENCE</scope>
    <source>
        <strain evidence="1">Liverpool</strain>
    </source>
</reference>
<evidence type="ECO:0000313" key="1">
    <source>
        <dbReference type="EMBL" id="EAT42440.1"/>
    </source>
</evidence>
<dbReference type="GO" id="GO:0070129">
    <property type="term" value="P:regulation of mitochondrial translation"/>
    <property type="evidence" value="ECO:0007669"/>
    <property type="project" value="TreeGrafter"/>
</dbReference>
<gene>
    <name evidence="1" type="ORF">AaeL_AAEL006026</name>
</gene>
<dbReference type="InterPro" id="IPR002885">
    <property type="entry name" value="PPR_rpt"/>
</dbReference>
<dbReference type="GO" id="GO:0005739">
    <property type="term" value="C:mitochondrion"/>
    <property type="evidence" value="ECO:0007669"/>
    <property type="project" value="TreeGrafter"/>
</dbReference>
<dbReference type="Proteomes" id="UP000682892">
    <property type="component" value="Unassembled WGS sequence"/>
</dbReference>
<reference evidence="1" key="2">
    <citation type="journal article" date="2007" name="Science">
        <title>Genome sequence of Aedes aegypti, a major arbovirus vector.</title>
        <authorList>
            <person name="Nene V."/>
            <person name="Wortman J.R."/>
            <person name="Lawson D."/>
            <person name="Haas B."/>
            <person name="Kodira C."/>
            <person name="Tu Z.J."/>
            <person name="Loftus B."/>
            <person name="Xi Z."/>
            <person name="Megy K."/>
            <person name="Grabherr M."/>
            <person name="Ren Q."/>
            <person name="Zdobnov E.M."/>
            <person name="Lobo N.F."/>
            <person name="Campbell K.S."/>
            <person name="Brown S.E."/>
            <person name="Bonaldo M.F."/>
            <person name="Zhu J."/>
            <person name="Sinkins S.P."/>
            <person name="Hogenkamp D.G."/>
            <person name="Amedeo P."/>
            <person name="Arensburger P."/>
            <person name="Atkinson P.W."/>
            <person name="Bidwell S."/>
            <person name="Biedler J."/>
            <person name="Birney E."/>
            <person name="Bruggner R.V."/>
            <person name="Costas J."/>
            <person name="Coy M.R."/>
            <person name="Crabtree J."/>
            <person name="Crawford M."/>
            <person name="Debruyn B."/>
            <person name="Decaprio D."/>
            <person name="Eiglmeier K."/>
            <person name="Eisenstadt E."/>
            <person name="El-Dorry H."/>
            <person name="Gelbart W.M."/>
            <person name="Gomes S.L."/>
            <person name="Hammond M."/>
            <person name="Hannick L.I."/>
            <person name="Hogan J.R."/>
            <person name="Holmes M.H."/>
            <person name="Jaffe D."/>
            <person name="Johnston J.S."/>
            <person name="Kennedy R.C."/>
            <person name="Koo H."/>
            <person name="Kravitz S."/>
            <person name="Kriventseva E.V."/>
            <person name="Kulp D."/>
            <person name="Labutti K."/>
            <person name="Lee E."/>
            <person name="Li S."/>
            <person name="Lovin D.D."/>
            <person name="Mao C."/>
            <person name="Mauceli E."/>
            <person name="Menck C.F."/>
            <person name="Miller J.R."/>
            <person name="Montgomery P."/>
            <person name="Mori A."/>
            <person name="Nascimento A.L."/>
            <person name="Naveira H.F."/>
            <person name="Nusbaum C."/>
            <person name="O'leary S."/>
            <person name="Orvis J."/>
            <person name="Pertea M."/>
            <person name="Quesneville H."/>
            <person name="Reidenbach K.R."/>
            <person name="Rogers Y.H."/>
            <person name="Roth C.W."/>
            <person name="Schneider J.R."/>
            <person name="Schatz M."/>
            <person name="Shumway M."/>
            <person name="Stanke M."/>
            <person name="Stinson E.O."/>
            <person name="Tubio J.M."/>
            <person name="Vanzee J.P."/>
            <person name="Verjovski-Almeida S."/>
            <person name="Werner D."/>
            <person name="White O."/>
            <person name="Wyder S."/>
            <person name="Zeng Q."/>
            <person name="Zhao Q."/>
            <person name="Zhao Y."/>
            <person name="Hill C.A."/>
            <person name="Raikhel A.S."/>
            <person name="Soares M.B."/>
            <person name="Knudson D.L."/>
            <person name="Lee N.H."/>
            <person name="Galagan J."/>
            <person name="Salzberg S.L."/>
            <person name="Paulsen I.T."/>
            <person name="Dimopoulos G."/>
            <person name="Collins F.H."/>
            <person name="Birren B."/>
            <person name="Fraser-Liggett C.M."/>
            <person name="Severson D.W."/>
        </authorList>
    </citation>
    <scope>NUCLEOTIDE SEQUENCE [LARGE SCALE GENOMIC DNA]</scope>
    <source>
        <strain evidence="1">Liverpool</strain>
    </source>
</reference>
<dbReference type="PANTHER" id="PTHR46669">
    <property type="entry name" value="LEUCINE-RICH PPR MOTIF-CONTAINING PROTEIN, MITOCHONDRIAL"/>
    <property type="match status" value="1"/>
</dbReference>
<dbReference type="Gene3D" id="1.25.40.10">
    <property type="entry name" value="Tetratricopeptide repeat domain"/>
    <property type="match status" value="2"/>
</dbReference>
<dbReference type="HOGENOM" id="CLU_006166_1_0_1"/>
<dbReference type="KEGG" id="aag:5567369"/>
<dbReference type="InterPro" id="IPR033490">
    <property type="entry name" value="LRP130"/>
</dbReference>
<dbReference type="InterPro" id="IPR011990">
    <property type="entry name" value="TPR-like_helical_dom_sf"/>
</dbReference>
<proteinExistence type="predicted"/>